<feature type="region of interest" description="Disordered" evidence="4">
    <location>
        <begin position="202"/>
        <end position="222"/>
    </location>
</feature>
<organism evidence="5">
    <name type="scientific">marine metagenome</name>
    <dbReference type="NCBI Taxonomy" id="408172"/>
    <lineage>
        <taxon>unclassified sequences</taxon>
        <taxon>metagenomes</taxon>
        <taxon>ecological metagenomes</taxon>
    </lineage>
</organism>
<keyword evidence="3" id="KW-0012">Acyltransferase</keyword>
<dbReference type="PANTHER" id="PTHR30098">
    <property type="entry name" value="LEUCYL/PHENYLALANYL-TRNA--PROTEIN TRANSFERASE"/>
    <property type="match status" value="1"/>
</dbReference>
<dbReference type="GO" id="GO:0008914">
    <property type="term" value="F:leucyl-tRNA--protein transferase activity"/>
    <property type="evidence" value="ECO:0007669"/>
    <property type="project" value="InterPro"/>
</dbReference>
<dbReference type="GO" id="GO:0005737">
    <property type="term" value="C:cytoplasm"/>
    <property type="evidence" value="ECO:0007669"/>
    <property type="project" value="TreeGrafter"/>
</dbReference>
<dbReference type="Gene3D" id="3.30.70.3550">
    <property type="entry name" value="Leucyl/phenylalanyl-tRNA-protein transferase, N-terminal domain"/>
    <property type="match status" value="1"/>
</dbReference>
<dbReference type="AlphaFoldDB" id="A0A381P961"/>
<dbReference type="InterPro" id="IPR042221">
    <property type="entry name" value="Leu/Phe-tRNA_Trfase_N"/>
</dbReference>
<dbReference type="EMBL" id="UINC01000917">
    <property type="protein sequence ID" value="SUZ63496.1"/>
    <property type="molecule type" value="Genomic_DNA"/>
</dbReference>
<evidence type="ECO:0008006" key="6">
    <source>
        <dbReference type="Google" id="ProtNLM"/>
    </source>
</evidence>
<keyword evidence="1" id="KW-0963">Cytoplasm</keyword>
<accession>A0A381P961</accession>
<dbReference type="InterPro" id="IPR004616">
    <property type="entry name" value="Leu/Phe-tRNA_Trfase"/>
</dbReference>
<dbReference type="NCBIfam" id="TIGR00667">
    <property type="entry name" value="aat"/>
    <property type="match status" value="1"/>
</dbReference>
<dbReference type="GO" id="GO:0030163">
    <property type="term" value="P:protein catabolic process"/>
    <property type="evidence" value="ECO:0007669"/>
    <property type="project" value="InterPro"/>
</dbReference>
<dbReference type="FunFam" id="3.40.630.70:FF:000001">
    <property type="entry name" value="Leucyl/phenylalanyl-tRNA--protein transferase"/>
    <property type="match status" value="1"/>
</dbReference>
<protein>
    <recommendedName>
        <fullName evidence="6">Leucyl/phenylalanyl-tRNA--protein transferase</fullName>
    </recommendedName>
</protein>
<proteinExistence type="inferred from homology"/>
<feature type="compositionally biased region" description="Polar residues" evidence="4">
    <location>
        <begin position="203"/>
        <end position="222"/>
    </location>
</feature>
<evidence type="ECO:0000256" key="3">
    <source>
        <dbReference type="ARBA" id="ARBA00023315"/>
    </source>
</evidence>
<dbReference type="HAMAP" id="MF_00688">
    <property type="entry name" value="Leu_Phe_trans"/>
    <property type="match status" value="1"/>
</dbReference>
<dbReference type="InterPro" id="IPR042203">
    <property type="entry name" value="Leu/Phe-tRNA_Trfase_C"/>
</dbReference>
<dbReference type="Gene3D" id="3.40.630.70">
    <property type="entry name" value="Leucyl/phenylalanyl-tRNA-protein transferase, C-terminal domain"/>
    <property type="match status" value="1"/>
</dbReference>
<keyword evidence="2" id="KW-0808">Transferase</keyword>
<sequence>MISLPVLLTAYRSGLFPMPGPSGTMVWHAPDPRGILPIDRFRVSRRLARVLRSHKFDITFDRAFRQVIIGCASRGVEGDWINGEIIETYSALHEAGFAHSVEVWCGRELAGGLYGVALGGAFFGESMFYRVTDASKVALSALTDHLRTREFRLLDVQWLTPHLARLGAVEVPRGHYLELLEDAMQVDPGFVTGQGVCDERGAPSNQGRFMSKIGSKSSQPAK</sequence>
<dbReference type="SUPFAM" id="SSF55729">
    <property type="entry name" value="Acyl-CoA N-acyltransferases (Nat)"/>
    <property type="match status" value="1"/>
</dbReference>
<evidence type="ECO:0000256" key="1">
    <source>
        <dbReference type="ARBA" id="ARBA00022490"/>
    </source>
</evidence>
<name>A0A381P961_9ZZZZ</name>
<dbReference type="PANTHER" id="PTHR30098:SF2">
    <property type="entry name" value="LEUCYL_PHENYLALANYL-TRNA--PROTEIN TRANSFERASE"/>
    <property type="match status" value="1"/>
</dbReference>
<evidence type="ECO:0000256" key="4">
    <source>
        <dbReference type="SAM" id="MobiDB-lite"/>
    </source>
</evidence>
<dbReference type="Pfam" id="PF03588">
    <property type="entry name" value="Leu_Phe_trans"/>
    <property type="match status" value="1"/>
</dbReference>
<evidence type="ECO:0000256" key="2">
    <source>
        <dbReference type="ARBA" id="ARBA00022679"/>
    </source>
</evidence>
<gene>
    <name evidence="5" type="ORF">METZ01_LOCUS16350</name>
</gene>
<dbReference type="InterPro" id="IPR016181">
    <property type="entry name" value="Acyl_CoA_acyltransferase"/>
</dbReference>
<reference evidence="5" key="1">
    <citation type="submission" date="2018-05" db="EMBL/GenBank/DDBJ databases">
        <authorList>
            <person name="Lanie J.A."/>
            <person name="Ng W.-L."/>
            <person name="Kazmierczak K.M."/>
            <person name="Andrzejewski T.M."/>
            <person name="Davidsen T.M."/>
            <person name="Wayne K.J."/>
            <person name="Tettelin H."/>
            <person name="Glass J.I."/>
            <person name="Rusch D."/>
            <person name="Podicherti R."/>
            <person name="Tsui H.-C.T."/>
            <person name="Winkler M.E."/>
        </authorList>
    </citation>
    <scope>NUCLEOTIDE SEQUENCE</scope>
</reference>
<evidence type="ECO:0000313" key="5">
    <source>
        <dbReference type="EMBL" id="SUZ63496.1"/>
    </source>
</evidence>